<accession>A0A4D9DKN4</accession>
<organism evidence="2 3">
    <name type="scientific">Platysternon megacephalum</name>
    <name type="common">big-headed turtle</name>
    <dbReference type="NCBI Taxonomy" id="55544"/>
    <lineage>
        <taxon>Eukaryota</taxon>
        <taxon>Metazoa</taxon>
        <taxon>Chordata</taxon>
        <taxon>Craniata</taxon>
        <taxon>Vertebrata</taxon>
        <taxon>Euteleostomi</taxon>
        <taxon>Archelosauria</taxon>
        <taxon>Testudinata</taxon>
        <taxon>Testudines</taxon>
        <taxon>Cryptodira</taxon>
        <taxon>Durocryptodira</taxon>
        <taxon>Testudinoidea</taxon>
        <taxon>Platysternidae</taxon>
        <taxon>Platysternon</taxon>
    </lineage>
</organism>
<sequence>MRTLEGSRVEVPSGQHRLQSAWEREWQIQQQTMGMSRPQGQKGFTPLGPTAGKRVDLSGTDVLTPLRDREASRAGLERLPPEGKGIRPRGEALLPPPRGTRASTGCKKRGQESARPGAREAPSAPGPGAGAASRAGELPGHCAGRGAGRSQGAPSSGEVKAGSGRGRRARPGRAGQAAPSEPAGRGGSEPGRGAASALMAAAAIPRPPSSPPPPPRARPRALREPPASAGPTRPRTRP</sequence>
<comment type="caution">
    <text evidence="2">The sequence shown here is derived from an EMBL/GenBank/DDBJ whole genome shotgun (WGS) entry which is preliminary data.</text>
</comment>
<evidence type="ECO:0000313" key="2">
    <source>
        <dbReference type="EMBL" id="TFJ97814.1"/>
    </source>
</evidence>
<protein>
    <submittedName>
        <fullName evidence="2">Homeobox protein prophet of Pit-1-like</fullName>
    </submittedName>
</protein>
<evidence type="ECO:0000313" key="3">
    <source>
        <dbReference type="Proteomes" id="UP000297703"/>
    </source>
</evidence>
<reference evidence="2 3" key="2">
    <citation type="submission" date="2019-04" db="EMBL/GenBank/DDBJ databases">
        <title>The genome sequence of big-headed turtle.</title>
        <authorList>
            <person name="Gong S."/>
        </authorList>
    </citation>
    <scope>NUCLEOTIDE SEQUENCE [LARGE SCALE GENOMIC DNA]</scope>
    <source>
        <strain evidence="2">DO16091913</strain>
        <tissue evidence="2">Muscle</tissue>
    </source>
</reference>
<dbReference type="GO" id="GO:0003677">
    <property type="term" value="F:DNA binding"/>
    <property type="evidence" value="ECO:0007669"/>
    <property type="project" value="UniProtKB-KW"/>
</dbReference>
<reference evidence="2 3" key="1">
    <citation type="submission" date="2019-04" db="EMBL/GenBank/DDBJ databases">
        <title>Draft genome of the big-headed turtle Platysternon megacephalum.</title>
        <authorList>
            <person name="Gong S."/>
        </authorList>
    </citation>
    <scope>NUCLEOTIDE SEQUENCE [LARGE SCALE GENOMIC DNA]</scope>
    <source>
        <strain evidence="2">DO16091913</strain>
        <tissue evidence="2">Muscle</tissue>
    </source>
</reference>
<dbReference type="Proteomes" id="UP000297703">
    <property type="component" value="Unassembled WGS sequence"/>
</dbReference>
<keyword evidence="3" id="KW-1185">Reference proteome</keyword>
<feature type="compositionally biased region" description="Low complexity" evidence="1">
    <location>
        <begin position="113"/>
        <end position="123"/>
    </location>
</feature>
<dbReference type="EMBL" id="QXTE01000460">
    <property type="protein sequence ID" value="TFJ97814.1"/>
    <property type="molecule type" value="Genomic_DNA"/>
</dbReference>
<dbReference type="AlphaFoldDB" id="A0A4D9DKN4"/>
<feature type="compositionally biased region" description="Basic and acidic residues" evidence="1">
    <location>
        <begin position="66"/>
        <end position="90"/>
    </location>
</feature>
<gene>
    <name evidence="2" type="ORF">DR999_PMT20339</name>
</gene>
<name>A0A4D9DKN4_9SAUR</name>
<keyword evidence="2" id="KW-0238">DNA-binding</keyword>
<feature type="compositionally biased region" description="Pro residues" evidence="1">
    <location>
        <begin position="205"/>
        <end position="216"/>
    </location>
</feature>
<feature type="compositionally biased region" description="Low complexity" evidence="1">
    <location>
        <begin position="194"/>
        <end position="204"/>
    </location>
</feature>
<keyword evidence="2" id="KW-0371">Homeobox</keyword>
<proteinExistence type="predicted"/>
<evidence type="ECO:0000256" key="1">
    <source>
        <dbReference type="SAM" id="MobiDB-lite"/>
    </source>
</evidence>
<feature type="region of interest" description="Disordered" evidence="1">
    <location>
        <begin position="31"/>
        <end position="238"/>
    </location>
</feature>